<organism evidence="1 2">
    <name type="scientific">Melia azedarach</name>
    <name type="common">Chinaberry tree</name>
    <dbReference type="NCBI Taxonomy" id="155640"/>
    <lineage>
        <taxon>Eukaryota</taxon>
        <taxon>Viridiplantae</taxon>
        <taxon>Streptophyta</taxon>
        <taxon>Embryophyta</taxon>
        <taxon>Tracheophyta</taxon>
        <taxon>Spermatophyta</taxon>
        <taxon>Magnoliopsida</taxon>
        <taxon>eudicotyledons</taxon>
        <taxon>Gunneridae</taxon>
        <taxon>Pentapetalae</taxon>
        <taxon>rosids</taxon>
        <taxon>malvids</taxon>
        <taxon>Sapindales</taxon>
        <taxon>Meliaceae</taxon>
        <taxon>Melia</taxon>
    </lineage>
</organism>
<sequence>MDMAEQPLKKRKLYDLPPESPKTLAEPQIVVPPQTPPPLSQDETQARRRNKDEIRNVYECYKRLKACIAQKDARHVPELEQAYLSLITASRGCTSVQRIVADLVPRYASYRPTALEAAAKVVINMHNCSIGVIDRGEDTDGVAFQTATACIFGLADICRTASSEAPTSSVIRGICSAVFRNVLAFFISSSDEKDIIHSVDKEIMKMQGSDEIFSELKKKFSGEDESFLIKLSKFRVLSLLCIFFSSPKNLLAACFDLFNSSEPEGVHKGQYFLSQITSRFVNDDVLHSFAIRVDGSKSAETSTVGKNAGNEELLSNDNHVSVDACMLGLVLGKNPSLRSWVFSRYKKLCNLSSSNAGSEIISALERIFESFPEVGKEEGYEVDSDEDDSEPSKYANRQYFARFCNQHKTSRELSSKESNSRVNEGSCDDSFSDKFSAQYAKSRSSVGPPETDIHSNAGSSHDSGGTRSMDFETGDPGDFSCGRSSMPRDLSNHQMLSPAPRTPVDFRSNSFEGRSHFPVLRSATGGASNALVSPNHHLAVPYAATTSQIAWYFDGDPATMDIFSASRQLWVGSFGSETSEAHIRFQLDRFGPLEHFFFFPIKGFALVEYRNIIDAVRAREYIRGHFPWHVKFMDVGLGTRGAINGVAVGSSFHVYVGNILSQWAKDEILHESSKVVYKGPYVVAELGCECALLMEFGSPEEAATAMAHLRQHRKGRSNYLPLSNAGPANVAMSHMDVARSASAAPIHVDIRNNPPGNISGGGFASPHSAPFHGASQPGLPHPTSFTLRPESNPMELTSPRIISENHGTGHSFQSNWSVSGRAEMPEIGVRKIDSHDGNMPSLPIATQGPIPPPQQTQPTQFLRPVYLPPDSSWDPRGSNHHLPSNPISPSVVPNTFHGNAVAAPFIPPSVTPLAQIQGASIQNYDQMFSHPVAPPPLSSLPPHHPAEPPPLPPSPPPLPQSQPPLVPPPPNSPPPPPPPPIAESIEVERAEQLVQYQWQGTLCKSGVHYCTIYAQREDSDTCNYSHDISEPFEWPAKLDMTKRTDFRHVKSTFTNTPPHKREVCLLIPVSLGDHKGFQDFVSYLKQRECAGVIKIPTVKSIWARLLFILPYSQDICSLLSVAPNSSNCLIALVLPKETNFEWGALV</sequence>
<evidence type="ECO:0000313" key="1">
    <source>
        <dbReference type="EMBL" id="KAJ4701629.1"/>
    </source>
</evidence>
<protein>
    <submittedName>
        <fullName evidence="1">Nucleic acid binding</fullName>
    </submittedName>
</protein>
<name>A0ACC1WTA7_MELAZ</name>
<accession>A0ACC1WTA7</accession>
<keyword evidence="2" id="KW-1185">Reference proteome</keyword>
<gene>
    <name evidence="1" type="ORF">OWV82_024842</name>
</gene>
<dbReference type="EMBL" id="CM051407">
    <property type="protein sequence ID" value="KAJ4701629.1"/>
    <property type="molecule type" value="Genomic_DNA"/>
</dbReference>
<reference evidence="1 2" key="1">
    <citation type="journal article" date="2023" name="Science">
        <title>Complex scaffold remodeling in plant triterpene biosynthesis.</title>
        <authorList>
            <person name="De La Pena R."/>
            <person name="Hodgson H."/>
            <person name="Liu J.C."/>
            <person name="Stephenson M.J."/>
            <person name="Martin A.C."/>
            <person name="Owen C."/>
            <person name="Harkess A."/>
            <person name="Leebens-Mack J."/>
            <person name="Jimenez L.E."/>
            <person name="Osbourn A."/>
            <person name="Sattely E.S."/>
        </authorList>
    </citation>
    <scope>NUCLEOTIDE SEQUENCE [LARGE SCALE GENOMIC DNA]</scope>
    <source>
        <strain evidence="2">cv. JPN11</strain>
        <tissue evidence="1">Leaf</tissue>
    </source>
</reference>
<evidence type="ECO:0000313" key="2">
    <source>
        <dbReference type="Proteomes" id="UP001164539"/>
    </source>
</evidence>
<dbReference type="Proteomes" id="UP001164539">
    <property type="component" value="Chromosome 14"/>
</dbReference>
<proteinExistence type="predicted"/>
<comment type="caution">
    <text evidence="1">The sequence shown here is derived from an EMBL/GenBank/DDBJ whole genome shotgun (WGS) entry which is preliminary data.</text>
</comment>